<dbReference type="Pfam" id="PF01618">
    <property type="entry name" value="MotA_ExbB"/>
    <property type="match status" value="1"/>
</dbReference>
<evidence type="ECO:0000256" key="4">
    <source>
        <dbReference type="ARBA" id="ARBA00022475"/>
    </source>
</evidence>
<evidence type="ECO:0000313" key="12">
    <source>
        <dbReference type="Proteomes" id="UP001225378"/>
    </source>
</evidence>
<evidence type="ECO:0000256" key="7">
    <source>
        <dbReference type="ARBA" id="ARBA00022989"/>
    </source>
</evidence>
<evidence type="ECO:0000256" key="6">
    <source>
        <dbReference type="ARBA" id="ARBA00022779"/>
    </source>
</evidence>
<dbReference type="InterPro" id="IPR047055">
    <property type="entry name" value="MotA-like"/>
</dbReference>
<dbReference type="PROSITE" id="PS01307">
    <property type="entry name" value="MOTA"/>
    <property type="match status" value="1"/>
</dbReference>
<dbReference type="PANTHER" id="PTHR30433">
    <property type="entry name" value="CHEMOTAXIS PROTEIN MOTA"/>
    <property type="match status" value="1"/>
</dbReference>
<dbReference type="GO" id="GO:0006935">
    <property type="term" value="P:chemotaxis"/>
    <property type="evidence" value="ECO:0007669"/>
    <property type="project" value="InterPro"/>
</dbReference>
<dbReference type="KEGG" id="mech:Q9L42_014335"/>
<evidence type="ECO:0000256" key="5">
    <source>
        <dbReference type="ARBA" id="ARBA00022692"/>
    </source>
</evidence>
<name>A0AAU7NRB1_9GAMM</name>
<keyword evidence="7 9" id="KW-1133">Transmembrane helix</keyword>
<keyword evidence="8 9" id="KW-0472">Membrane</keyword>
<feature type="transmembrane region" description="Helical" evidence="9">
    <location>
        <begin position="28"/>
        <end position="48"/>
    </location>
</feature>
<dbReference type="InterPro" id="IPR000540">
    <property type="entry name" value="Flag_MotA_CS"/>
</dbReference>
<keyword evidence="4" id="KW-1003">Cell membrane</keyword>
<keyword evidence="3" id="KW-0813">Transport</keyword>
<comment type="subcellular location">
    <subcellularLocation>
        <location evidence="1">Cell membrane</location>
        <topology evidence="1">Multi-pass membrane protein</topology>
    </subcellularLocation>
</comment>
<accession>A0AAU7NRB1</accession>
<dbReference type="GO" id="GO:0071978">
    <property type="term" value="P:bacterial-type flagellum-dependent swarming motility"/>
    <property type="evidence" value="ECO:0007669"/>
    <property type="project" value="InterPro"/>
</dbReference>
<keyword evidence="6" id="KW-0283">Flagellar rotation</keyword>
<organism evidence="11 12">
    <name type="scientific">Methylomarinum roseum</name>
    <dbReference type="NCBI Taxonomy" id="3067653"/>
    <lineage>
        <taxon>Bacteria</taxon>
        <taxon>Pseudomonadati</taxon>
        <taxon>Pseudomonadota</taxon>
        <taxon>Gammaproteobacteria</taxon>
        <taxon>Methylococcales</taxon>
        <taxon>Methylococcaceae</taxon>
        <taxon>Methylomarinum</taxon>
    </lineage>
</organism>
<feature type="transmembrane region" description="Helical" evidence="9">
    <location>
        <begin position="149"/>
        <end position="167"/>
    </location>
</feature>
<evidence type="ECO:0000256" key="3">
    <source>
        <dbReference type="ARBA" id="ARBA00022448"/>
    </source>
</evidence>
<keyword evidence="12" id="KW-1185">Reference proteome</keyword>
<keyword evidence="5 9" id="KW-0812">Transmembrane</keyword>
<dbReference type="PANTHER" id="PTHR30433:SF2">
    <property type="entry name" value="MOTILITY PROTEIN A"/>
    <property type="match status" value="1"/>
</dbReference>
<feature type="domain" description="MotA/TolQ/ExbB proton channel" evidence="10">
    <location>
        <begin position="97"/>
        <end position="213"/>
    </location>
</feature>
<evidence type="ECO:0000256" key="8">
    <source>
        <dbReference type="ARBA" id="ARBA00023136"/>
    </source>
</evidence>
<gene>
    <name evidence="11" type="ORF">Q9L42_014335</name>
</gene>
<evidence type="ECO:0000259" key="10">
    <source>
        <dbReference type="Pfam" id="PF01618"/>
    </source>
</evidence>
<dbReference type="RefSeq" id="WP_305907719.1">
    <property type="nucleotide sequence ID" value="NZ_CP157743.1"/>
</dbReference>
<sequence>MDIASLVGFLLGIGIIVAAIATGGDIMLFVNVPSLLIVLGGTFGVSLMRIPLSDFLRSFAILGKTFMNKSEDPASLIEDAVRLADVARKNGLLALESEEISNDFMKKGVNLCVDGHDPAFVKKMLQQEIDLMVSRNEAGQNMWKGVGDLAPAMGMIGTLVGLVQMLANMSDPASIGPAMAVALLTTLYGAIVANCFALPMVDKLANVLSYEKTNRELILDTISGIQEGMNPKVLEALLNSYLSEKKRLNNEEE</sequence>
<comment type="similarity">
    <text evidence="2">Belongs to the MotA family.</text>
</comment>
<dbReference type="EMBL" id="CP157743">
    <property type="protein sequence ID" value="XBS19530.1"/>
    <property type="molecule type" value="Genomic_DNA"/>
</dbReference>
<protein>
    <submittedName>
        <fullName evidence="11">MotA/TolQ/ExbB proton channel family protein</fullName>
    </submittedName>
</protein>
<feature type="transmembrane region" description="Helical" evidence="9">
    <location>
        <begin position="179"/>
        <end position="201"/>
    </location>
</feature>
<reference evidence="11 12" key="1">
    <citation type="journal article" date="2024" name="Microbiology">
        <title>Methylomarinum rosea sp. nov., a novel halophilic methanotrophic bacterium from the hypersaline Lake Elton.</title>
        <authorList>
            <person name="Suleimanov R.Z."/>
            <person name="Oshkin I.Y."/>
            <person name="Danilova O.V."/>
            <person name="Suzina N.E."/>
            <person name="Dedysh S.N."/>
        </authorList>
    </citation>
    <scope>NUCLEOTIDE SEQUENCE [LARGE SCALE GENOMIC DNA]</scope>
    <source>
        <strain evidence="11 12">Ch1-1</strain>
    </source>
</reference>
<evidence type="ECO:0000256" key="2">
    <source>
        <dbReference type="ARBA" id="ARBA00008038"/>
    </source>
</evidence>
<dbReference type="AlphaFoldDB" id="A0AAU7NRB1"/>
<dbReference type="GO" id="GO:0005886">
    <property type="term" value="C:plasma membrane"/>
    <property type="evidence" value="ECO:0007669"/>
    <property type="project" value="UniProtKB-SubCell"/>
</dbReference>
<dbReference type="Proteomes" id="UP001225378">
    <property type="component" value="Chromosome"/>
</dbReference>
<evidence type="ECO:0000256" key="9">
    <source>
        <dbReference type="SAM" id="Phobius"/>
    </source>
</evidence>
<evidence type="ECO:0000313" key="11">
    <source>
        <dbReference type="EMBL" id="XBS19530.1"/>
    </source>
</evidence>
<dbReference type="InterPro" id="IPR002898">
    <property type="entry name" value="MotA_ExbB_proton_chnl"/>
</dbReference>
<proteinExistence type="inferred from homology"/>
<evidence type="ECO:0000256" key="1">
    <source>
        <dbReference type="ARBA" id="ARBA00004651"/>
    </source>
</evidence>